<evidence type="ECO:0000313" key="3">
    <source>
        <dbReference type="Proteomes" id="UP000187455"/>
    </source>
</evidence>
<dbReference type="InterPro" id="IPR013922">
    <property type="entry name" value="Cyclin_PHO80-like"/>
</dbReference>
<dbReference type="PANTHER" id="PTHR15615">
    <property type="match status" value="1"/>
</dbReference>
<evidence type="ECO:0000256" key="1">
    <source>
        <dbReference type="SAM" id="MobiDB-lite"/>
    </source>
</evidence>
<gene>
    <name evidence="2" type="ORF">AYI68_g5764</name>
</gene>
<feature type="region of interest" description="Disordered" evidence="1">
    <location>
        <begin position="245"/>
        <end position="266"/>
    </location>
</feature>
<dbReference type="GO" id="GO:0019901">
    <property type="term" value="F:protein kinase binding"/>
    <property type="evidence" value="ECO:0007669"/>
    <property type="project" value="InterPro"/>
</dbReference>
<protein>
    <submittedName>
        <fullName evidence="2">G1/S-specific cyclin pas1</fullName>
    </submittedName>
</protein>
<dbReference type="GO" id="GO:0016538">
    <property type="term" value="F:cyclin-dependent protein serine/threonine kinase regulator activity"/>
    <property type="evidence" value="ECO:0007669"/>
    <property type="project" value="TreeGrafter"/>
</dbReference>
<dbReference type="PANTHER" id="PTHR15615:SF36">
    <property type="entry name" value="PHO85 CYCLIN-5"/>
    <property type="match status" value="1"/>
</dbReference>
<dbReference type="Gene3D" id="1.10.472.10">
    <property type="entry name" value="Cyclin-like"/>
    <property type="match status" value="1"/>
</dbReference>
<organism evidence="2 3">
    <name type="scientific">Smittium mucronatum</name>
    <dbReference type="NCBI Taxonomy" id="133383"/>
    <lineage>
        <taxon>Eukaryota</taxon>
        <taxon>Fungi</taxon>
        <taxon>Fungi incertae sedis</taxon>
        <taxon>Zoopagomycota</taxon>
        <taxon>Kickxellomycotina</taxon>
        <taxon>Harpellomycetes</taxon>
        <taxon>Harpellales</taxon>
        <taxon>Legeriomycetaceae</taxon>
        <taxon>Smittium</taxon>
    </lineage>
</organism>
<feature type="compositionally biased region" description="Polar residues" evidence="1">
    <location>
        <begin position="150"/>
        <end position="161"/>
    </location>
</feature>
<proteinExistence type="predicted"/>
<dbReference type="Pfam" id="PF08613">
    <property type="entry name" value="Cyclin"/>
    <property type="match status" value="1"/>
</dbReference>
<dbReference type="OrthoDB" id="286814at2759"/>
<dbReference type="GO" id="GO:0000307">
    <property type="term" value="C:cyclin-dependent protein kinase holoenzyme complex"/>
    <property type="evidence" value="ECO:0007669"/>
    <property type="project" value="TreeGrafter"/>
</dbReference>
<dbReference type="EMBL" id="LSSL01003725">
    <property type="protein sequence ID" value="OLY80145.1"/>
    <property type="molecule type" value="Genomic_DNA"/>
</dbReference>
<dbReference type="STRING" id="133383.A0A1R0GTE1"/>
<keyword evidence="3" id="KW-1185">Reference proteome</keyword>
<dbReference type="Proteomes" id="UP000187455">
    <property type="component" value="Unassembled WGS sequence"/>
</dbReference>
<comment type="caution">
    <text evidence="2">The sequence shown here is derived from an EMBL/GenBank/DDBJ whole genome shotgun (WGS) entry which is preliminary data.</text>
</comment>
<dbReference type="GO" id="GO:0005634">
    <property type="term" value="C:nucleus"/>
    <property type="evidence" value="ECO:0007669"/>
    <property type="project" value="TreeGrafter"/>
</dbReference>
<feature type="compositionally biased region" description="Polar residues" evidence="1">
    <location>
        <begin position="247"/>
        <end position="261"/>
    </location>
</feature>
<dbReference type="CDD" id="cd20557">
    <property type="entry name" value="CYCLIN_ScPCL1-like"/>
    <property type="match status" value="1"/>
</dbReference>
<reference evidence="2 3" key="1">
    <citation type="journal article" date="2016" name="Mol. Biol. Evol.">
        <title>Genome-Wide Survey of Gut Fungi (Harpellales) Reveals the First Horizontally Transferred Ubiquitin Gene from a Mosquito Host.</title>
        <authorList>
            <person name="Wang Y."/>
            <person name="White M.M."/>
            <person name="Kvist S."/>
            <person name="Moncalvo J.M."/>
        </authorList>
    </citation>
    <scope>NUCLEOTIDE SEQUENCE [LARGE SCALE GENOMIC DNA]</scope>
    <source>
        <strain evidence="2 3">ALG-7-W6</strain>
    </source>
</reference>
<feature type="region of interest" description="Disordered" evidence="1">
    <location>
        <begin position="131"/>
        <end position="171"/>
    </location>
</feature>
<name>A0A1R0GTE1_9FUNG</name>
<accession>A0A1R0GTE1</accession>
<dbReference type="AlphaFoldDB" id="A0A1R0GTE1"/>
<evidence type="ECO:0000313" key="2">
    <source>
        <dbReference type="EMBL" id="OLY80145.1"/>
    </source>
</evidence>
<sequence length="543" mass="59694">MTGVANNIHFPLFPPPAGINIVPSFNSKRDLELSEPALPDSQYQNLAKRVCIKSLINNNNNDINRSLNIQFPVNQAPFDKNSNSSFCEFYSQWQNPTSVNTNCHVIRENTASSQNCLSSLSNRQPVHLVRAPAPAPSLNANRLSSRRPKPSTTRKPSSRKTQVPVPPKTPNAADIARLSHLYDIACSIIQNVWPNHSKSKATQLCSLRSFIVETHQSSRLSIPVLEVALFYLLRAKPAIRKRREASQLVTPSSFPQANYTQPPVPQPLQPIKLNPSVLNEITPPLSSSSSTSCDSQFSFDFESVPAFPASISKDFSSTCANNPSPSFIQRAVTATDLSEYCTAFESSRQLSRNSSDPQFSNTLSNSFKISSIINPLEDSNCKFPANYPTSDREIQSLSNLRSTISAQLESGAATLQQSHAFSPSGINTLDAVKRSQKPGSPEVDISKCGRRMFVAALICASKFVLDCSISNKVWRKITLLPAAQISAMEIAFLDLVNYKLHVSDSVFKQWSTLLQLSSARYGRIVIPDALLSKFNSFGVGILS</sequence>